<reference evidence="1 3" key="1">
    <citation type="journal article" date="2008" name="Science">
        <title>The Physcomitrella genome reveals evolutionary insights into the conquest of land by plants.</title>
        <authorList>
            <person name="Rensing S."/>
            <person name="Lang D."/>
            <person name="Zimmer A."/>
            <person name="Terry A."/>
            <person name="Salamov A."/>
            <person name="Shapiro H."/>
            <person name="Nishiyama T."/>
            <person name="Perroud P.-F."/>
            <person name="Lindquist E."/>
            <person name="Kamisugi Y."/>
            <person name="Tanahashi T."/>
            <person name="Sakakibara K."/>
            <person name="Fujita T."/>
            <person name="Oishi K."/>
            <person name="Shin-I T."/>
            <person name="Kuroki Y."/>
            <person name="Toyoda A."/>
            <person name="Suzuki Y."/>
            <person name="Hashimoto A."/>
            <person name="Yamaguchi K."/>
            <person name="Sugano A."/>
            <person name="Kohara Y."/>
            <person name="Fujiyama A."/>
            <person name="Anterola A."/>
            <person name="Aoki S."/>
            <person name="Ashton N."/>
            <person name="Barbazuk W.B."/>
            <person name="Barker E."/>
            <person name="Bennetzen J."/>
            <person name="Bezanilla M."/>
            <person name="Blankenship R."/>
            <person name="Cho S.H."/>
            <person name="Dutcher S."/>
            <person name="Estelle M."/>
            <person name="Fawcett J.A."/>
            <person name="Gundlach H."/>
            <person name="Hanada K."/>
            <person name="Heyl A."/>
            <person name="Hicks K.A."/>
            <person name="Hugh J."/>
            <person name="Lohr M."/>
            <person name="Mayer K."/>
            <person name="Melkozernov A."/>
            <person name="Murata T."/>
            <person name="Nelson D."/>
            <person name="Pils B."/>
            <person name="Prigge M."/>
            <person name="Reiss B."/>
            <person name="Renner T."/>
            <person name="Rombauts S."/>
            <person name="Rushton P."/>
            <person name="Sanderfoot A."/>
            <person name="Schween G."/>
            <person name="Shiu S.-H."/>
            <person name="Stueber K."/>
            <person name="Theodoulou F.L."/>
            <person name="Tu H."/>
            <person name="Van de Peer Y."/>
            <person name="Verrier P.J."/>
            <person name="Waters E."/>
            <person name="Wood A."/>
            <person name="Yang L."/>
            <person name="Cove D."/>
            <person name="Cuming A."/>
            <person name="Hasebe M."/>
            <person name="Lucas S."/>
            <person name="Mishler D.B."/>
            <person name="Reski R."/>
            <person name="Grigoriev I."/>
            <person name="Quatrano R.S."/>
            <person name="Boore J.L."/>
        </authorList>
    </citation>
    <scope>NUCLEOTIDE SEQUENCE [LARGE SCALE GENOMIC DNA]</scope>
    <source>
        <strain evidence="2 3">cv. Gransden 2004</strain>
    </source>
</reference>
<evidence type="ECO:0000313" key="2">
    <source>
        <dbReference type="EnsemblPlants" id="Pp3c19_17500V3.1"/>
    </source>
</evidence>
<keyword evidence="3" id="KW-1185">Reference proteome</keyword>
<evidence type="ECO:0000313" key="1">
    <source>
        <dbReference type="EMBL" id="PNR34441.1"/>
    </source>
</evidence>
<dbReference type="AlphaFoldDB" id="A0A2K1IYV4"/>
<sequence>MIRSNEDHRQRQKSDIDDVKQILSKTTATSFIFHTTVVDAAQMWKF</sequence>
<reference evidence="1 3" key="2">
    <citation type="journal article" date="2018" name="Plant J.">
        <title>The Physcomitrella patens chromosome-scale assembly reveals moss genome structure and evolution.</title>
        <authorList>
            <person name="Lang D."/>
            <person name="Ullrich K.K."/>
            <person name="Murat F."/>
            <person name="Fuchs J."/>
            <person name="Jenkins J."/>
            <person name="Haas F.B."/>
            <person name="Piednoel M."/>
            <person name="Gundlach H."/>
            <person name="Van Bel M."/>
            <person name="Meyberg R."/>
            <person name="Vives C."/>
            <person name="Morata J."/>
            <person name="Symeonidi A."/>
            <person name="Hiss M."/>
            <person name="Muchero W."/>
            <person name="Kamisugi Y."/>
            <person name="Saleh O."/>
            <person name="Blanc G."/>
            <person name="Decker E.L."/>
            <person name="van Gessel N."/>
            <person name="Grimwood J."/>
            <person name="Hayes R.D."/>
            <person name="Graham S.W."/>
            <person name="Gunter L.E."/>
            <person name="McDaniel S.F."/>
            <person name="Hoernstein S.N.W."/>
            <person name="Larsson A."/>
            <person name="Li F.W."/>
            <person name="Perroud P.F."/>
            <person name="Phillips J."/>
            <person name="Ranjan P."/>
            <person name="Rokshar D.S."/>
            <person name="Rothfels C.J."/>
            <person name="Schneider L."/>
            <person name="Shu S."/>
            <person name="Stevenson D.W."/>
            <person name="Thummler F."/>
            <person name="Tillich M."/>
            <person name="Villarreal Aguilar J.C."/>
            <person name="Widiez T."/>
            <person name="Wong G.K."/>
            <person name="Wymore A."/>
            <person name="Zhang Y."/>
            <person name="Zimmer A.D."/>
            <person name="Quatrano R.S."/>
            <person name="Mayer K.F.X."/>
            <person name="Goodstein D."/>
            <person name="Casacuberta J.M."/>
            <person name="Vandepoele K."/>
            <person name="Reski R."/>
            <person name="Cuming A.C."/>
            <person name="Tuskan G.A."/>
            <person name="Maumus F."/>
            <person name="Salse J."/>
            <person name="Schmutz J."/>
            <person name="Rensing S.A."/>
        </authorList>
    </citation>
    <scope>NUCLEOTIDE SEQUENCE [LARGE SCALE GENOMIC DNA]</scope>
    <source>
        <strain evidence="2 3">cv. Gransden 2004</strain>
    </source>
</reference>
<dbReference type="Proteomes" id="UP000006727">
    <property type="component" value="Chromosome 19"/>
</dbReference>
<name>A0A2K1IYV4_PHYPA</name>
<gene>
    <name evidence="1" type="ORF">PHYPA_024258</name>
</gene>
<proteinExistence type="predicted"/>
<dbReference type="EnsemblPlants" id="Pp3c19_17500V3.1">
    <property type="protein sequence ID" value="Pp3c19_17500V3.1"/>
    <property type="gene ID" value="Pp3c19_17500"/>
</dbReference>
<reference evidence="2" key="3">
    <citation type="submission" date="2020-12" db="UniProtKB">
        <authorList>
            <consortium name="EnsemblPlants"/>
        </authorList>
    </citation>
    <scope>IDENTIFICATION</scope>
</reference>
<dbReference type="EMBL" id="ABEU02000019">
    <property type="protein sequence ID" value="PNR34441.1"/>
    <property type="molecule type" value="Genomic_DNA"/>
</dbReference>
<dbReference type="InParanoid" id="A0A2K1IYV4"/>
<accession>A0A2K1IYV4</accession>
<protein>
    <submittedName>
        <fullName evidence="1 2">Uncharacterized protein</fullName>
    </submittedName>
</protein>
<evidence type="ECO:0000313" key="3">
    <source>
        <dbReference type="Proteomes" id="UP000006727"/>
    </source>
</evidence>
<dbReference type="Gramene" id="Pp3c19_17500V3.1">
    <property type="protein sequence ID" value="Pp3c19_17500V3.1"/>
    <property type="gene ID" value="Pp3c19_17500"/>
</dbReference>
<organism evidence="1">
    <name type="scientific">Physcomitrium patens</name>
    <name type="common">Spreading-leaved earth moss</name>
    <name type="synonym">Physcomitrella patens</name>
    <dbReference type="NCBI Taxonomy" id="3218"/>
    <lineage>
        <taxon>Eukaryota</taxon>
        <taxon>Viridiplantae</taxon>
        <taxon>Streptophyta</taxon>
        <taxon>Embryophyta</taxon>
        <taxon>Bryophyta</taxon>
        <taxon>Bryophytina</taxon>
        <taxon>Bryopsida</taxon>
        <taxon>Funariidae</taxon>
        <taxon>Funariales</taxon>
        <taxon>Funariaceae</taxon>
        <taxon>Physcomitrium</taxon>
    </lineage>
</organism>